<evidence type="ECO:0000313" key="1">
    <source>
        <dbReference type="EMBL" id="BBZ28661.1"/>
    </source>
</evidence>
<dbReference type="EMBL" id="AP022610">
    <property type="protein sequence ID" value="BBZ28661.1"/>
    <property type="molecule type" value="Genomic_DNA"/>
</dbReference>
<gene>
    <name evidence="1" type="ORF">MMAD_29560</name>
</gene>
<protein>
    <submittedName>
        <fullName evidence="1">Uncharacterized protein</fullName>
    </submittedName>
</protein>
<keyword evidence="2" id="KW-1185">Reference proteome</keyword>
<evidence type="ECO:0000313" key="2">
    <source>
        <dbReference type="Proteomes" id="UP000466517"/>
    </source>
</evidence>
<accession>A0A7I7XHJ2</accession>
<sequence length="75" mass="8208">MTALHLSPRPAAPVQVDLPRGIVSVHVLGFGNATAWCSCGWTGRRRLLKAVAMQDAWAHSARDRCEVSTPLLLTW</sequence>
<dbReference type="AlphaFoldDB" id="A0A7I7XHJ2"/>
<reference evidence="1 2" key="1">
    <citation type="journal article" date="2019" name="Emerg. Microbes Infect.">
        <title>Comprehensive subspecies identification of 175 nontuberculous mycobacteria species based on 7547 genomic profiles.</title>
        <authorList>
            <person name="Matsumoto Y."/>
            <person name="Kinjo T."/>
            <person name="Motooka D."/>
            <person name="Nabeya D."/>
            <person name="Jung N."/>
            <person name="Uechi K."/>
            <person name="Horii T."/>
            <person name="Iida T."/>
            <person name="Fujita J."/>
            <person name="Nakamura S."/>
        </authorList>
    </citation>
    <scope>NUCLEOTIDE SEQUENCE [LARGE SCALE GENOMIC DNA]</scope>
    <source>
        <strain evidence="1 2">JCM 13574</strain>
    </source>
</reference>
<organism evidence="1 2">
    <name type="scientific">Mycolicibacterium madagascariense</name>
    <dbReference type="NCBI Taxonomy" id="212765"/>
    <lineage>
        <taxon>Bacteria</taxon>
        <taxon>Bacillati</taxon>
        <taxon>Actinomycetota</taxon>
        <taxon>Actinomycetes</taxon>
        <taxon>Mycobacteriales</taxon>
        <taxon>Mycobacteriaceae</taxon>
        <taxon>Mycolicibacterium</taxon>
    </lineage>
</organism>
<name>A0A7I7XHJ2_9MYCO</name>
<dbReference type="RefSeq" id="WP_163738426.1">
    <property type="nucleotide sequence ID" value="NZ_AP022610.1"/>
</dbReference>
<dbReference type="KEGG" id="mmag:MMAD_29560"/>
<proteinExistence type="predicted"/>
<dbReference type="Proteomes" id="UP000466517">
    <property type="component" value="Chromosome"/>
</dbReference>